<dbReference type="STRING" id="1714354.BLL40_15785"/>
<dbReference type="InterPro" id="IPR036388">
    <property type="entry name" value="WH-like_DNA-bd_sf"/>
</dbReference>
<accession>A0A1Q5NZD4</accession>
<evidence type="ECO:0000313" key="2">
    <source>
        <dbReference type="EMBL" id="OKL35380.1"/>
    </source>
</evidence>
<dbReference type="InterPro" id="IPR010093">
    <property type="entry name" value="SinI_DNA-bd"/>
</dbReference>
<dbReference type="NCBIfam" id="TIGR01764">
    <property type="entry name" value="excise"/>
    <property type="match status" value="1"/>
</dbReference>
<keyword evidence="3" id="KW-1185">Reference proteome</keyword>
<dbReference type="InterPro" id="IPR009061">
    <property type="entry name" value="DNA-bd_dom_put_sf"/>
</dbReference>
<protein>
    <recommendedName>
        <fullName evidence="1">Helix-turn-helix domain-containing protein</fullName>
    </recommendedName>
</protein>
<dbReference type="AlphaFoldDB" id="A0A1Q5NZD4"/>
<dbReference type="GO" id="GO:0003677">
    <property type="term" value="F:DNA binding"/>
    <property type="evidence" value="ECO:0007669"/>
    <property type="project" value="InterPro"/>
</dbReference>
<reference evidence="2 3" key="1">
    <citation type="submission" date="2016-12" db="EMBL/GenBank/DDBJ databases">
        <title>Domibacillus sp. SAOS 44 whole genome sequencing.</title>
        <authorList>
            <person name="Verma A."/>
            <person name="Krishnamurthi S."/>
        </authorList>
    </citation>
    <scope>NUCLEOTIDE SEQUENCE [LARGE SCALE GENOMIC DNA]</scope>
    <source>
        <strain evidence="2 3">SAOS 44</strain>
    </source>
</reference>
<evidence type="ECO:0000313" key="3">
    <source>
        <dbReference type="Proteomes" id="UP000186524"/>
    </source>
</evidence>
<dbReference type="Gene3D" id="1.10.10.10">
    <property type="entry name" value="Winged helix-like DNA-binding domain superfamily/Winged helix DNA-binding domain"/>
    <property type="match status" value="1"/>
</dbReference>
<name>A0A1Q5NZD4_9BACI</name>
<comment type="caution">
    <text evidence="2">The sequence shown here is derived from an EMBL/GenBank/DDBJ whole genome shotgun (WGS) entry which is preliminary data.</text>
</comment>
<feature type="domain" description="Helix-turn-helix" evidence="1">
    <location>
        <begin position="6"/>
        <end position="54"/>
    </location>
</feature>
<dbReference type="InterPro" id="IPR041657">
    <property type="entry name" value="HTH_17"/>
</dbReference>
<organism evidence="2 3">
    <name type="scientific">Domibacillus mangrovi</name>
    <dbReference type="NCBI Taxonomy" id="1714354"/>
    <lineage>
        <taxon>Bacteria</taxon>
        <taxon>Bacillati</taxon>
        <taxon>Bacillota</taxon>
        <taxon>Bacilli</taxon>
        <taxon>Bacillales</taxon>
        <taxon>Bacillaceae</taxon>
        <taxon>Domibacillus</taxon>
    </lineage>
</organism>
<gene>
    <name evidence="2" type="ORF">BLL40_15785</name>
</gene>
<sequence>MERQTMNAQETAAYLGVSKDLVYSMVKARELPFVKIGRRILFRKEALERWMQTQEMKGQTAAANMANMEGPNLSAVFKQ</sequence>
<dbReference type="Proteomes" id="UP000186524">
    <property type="component" value="Unassembled WGS sequence"/>
</dbReference>
<evidence type="ECO:0000259" key="1">
    <source>
        <dbReference type="Pfam" id="PF12728"/>
    </source>
</evidence>
<dbReference type="SUPFAM" id="SSF46955">
    <property type="entry name" value="Putative DNA-binding domain"/>
    <property type="match status" value="1"/>
</dbReference>
<dbReference type="Pfam" id="PF12728">
    <property type="entry name" value="HTH_17"/>
    <property type="match status" value="1"/>
</dbReference>
<dbReference type="EMBL" id="MRWQ01000024">
    <property type="protein sequence ID" value="OKL35380.1"/>
    <property type="molecule type" value="Genomic_DNA"/>
</dbReference>
<proteinExistence type="predicted"/>